<organism evidence="7 8">
    <name type="scientific">Bosea eneae</name>
    <dbReference type="NCBI Taxonomy" id="151454"/>
    <lineage>
        <taxon>Bacteria</taxon>
        <taxon>Pseudomonadati</taxon>
        <taxon>Pseudomonadota</taxon>
        <taxon>Alphaproteobacteria</taxon>
        <taxon>Hyphomicrobiales</taxon>
        <taxon>Boseaceae</taxon>
        <taxon>Bosea</taxon>
    </lineage>
</organism>
<dbReference type="PANTHER" id="PTHR31760:SF0">
    <property type="entry name" value="S-ADENOSYL-L-METHIONINE-DEPENDENT METHYLTRANSFERASES SUPERFAMILY PROTEIN"/>
    <property type="match status" value="1"/>
</dbReference>
<evidence type="ECO:0000313" key="7">
    <source>
        <dbReference type="EMBL" id="MFC5422155.1"/>
    </source>
</evidence>
<keyword evidence="5 6" id="KW-0949">S-adenosyl-L-methionine</keyword>
<feature type="binding site" evidence="6">
    <location>
        <position position="90"/>
    </location>
    <ligand>
        <name>S-adenosyl-L-methionine</name>
        <dbReference type="ChEBI" id="CHEBI:59789"/>
    </ligand>
</feature>
<keyword evidence="1 6" id="KW-0963">Cytoplasm</keyword>
<dbReference type="InterPro" id="IPR029063">
    <property type="entry name" value="SAM-dependent_MTases_sf"/>
</dbReference>
<accession>A0ABW0J177</accession>
<protein>
    <recommendedName>
        <fullName evidence="6">Ribosomal RNA small subunit methyltransferase G</fullName>
        <ecNumber evidence="6">2.1.1.170</ecNumber>
    </recommendedName>
    <alternativeName>
        <fullName evidence="6">16S rRNA 7-methylguanosine methyltransferase</fullName>
        <shortName evidence="6">16S rRNA m7G methyltransferase</shortName>
    </alternativeName>
</protein>
<reference evidence="8" key="1">
    <citation type="journal article" date="2019" name="Int. J. Syst. Evol. Microbiol.">
        <title>The Global Catalogue of Microorganisms (GCM) 10K type strain sequencing project: providing services to taxonomists for standard genome sequencing and annotation.</title>
        <authorList>
            <consortium name="The Broad Institute Genomics Platform"/>
            <consortium name="The Broad Institute Genome Sequencing Center for Infectious Disease"/>
            <person name="Wu L."/>
            <person name="Ma J."/>
        </authorList>
    </citation>
    <scope>NUCLEOTIDE SEQUENCE [LARGE SCALE GENOMIC DNA]</scope>
    <source>
        <strain evidence="8">NCAIM B.01391</strain>
    </source>
</reference>
<evidence type="ECO:0000313" key="8">
    <source>
        <dbReference type="Proteomes" id="UP001596053"/>
    </source>
</evidence>
<keyword evidence="4 6" id="KW-0808">Transferase</keyword>
<keyword evidence="3 6" id="KW-0489">Methyltransferase</keyword>
<dbReference type="Pfam" id="PF02527">
    <property type="entry name" value="GidB"/>
    <property type="match status" value="1"/>
</dbReference>
<dbReference type="NCBIfam" id="TIGR00138">
    <property type="entry name" value="rsmG_gidB"/>
    <property type="match status" value="1"/>
</dbReference>
<dbReference type="Proteomes" id="UP001596053">
    <property type="component" value="Unassembled WGS sequence"/>
</dbReference>
<comment type="catalytic activity">
    <reaction evidence="6">
        <text>guanosine(527) in 16S rRNA + S-adenosyl-L-methionine = N(7)-methylguanosine(527) in 16S rRNA + S-adenosyl-L-homocysteine</text>
        <dbReference type="Rhea" id="RHEA:42732"/>
        <dbReference type="Rhea" id="RHEA-COMP:10209"/>
        <dbReference type="Rhea" id="RHEA-COMP:10210"/>
        <dbReference type="ChEBI" id="CHEBI:57856"/>
        <dbReference type="ChEBI" id="CHEBI:59789"/>
        <dbReference type="ChEBI" id="CHEBI:74269"/>
        <dbReference type="ChEBI" id="CHEBI:74480"/>
        <dbReference type="EC" id="2.1.1.170"/>
    </reaction>
</comment>
<keyword evidence="8" id="KW-1185">Reference proteome</keyword>
<dbReference type="Gene3D" id="3.40.50.150">
    <property type="entry name" value="Vaccinia Virus protein VP39"/>
    <property type="match status" value="1"/>
</dbReference>
<comment type="caution">
    <text evidence="7">The sequence shown here is derived from an EMBL/GenBank/DDBJ whole genome shotgun (WGS) entry which is preliminary data.</text>
</comment>
<dbReference type="PANTHER" id="PTHR31760">
    <property type="entry name" value="S-ADENOSYL-L-METHIONINE-DEPENDENT METHYLTRANSFERASES SUPERFAMILY PROTEIN"/>
    <property type="match status" value="1"/>
</dbReference>
<keyword evidence="2 6" id="KW-0698">rRNA processing</keyword>
<feature type="binding site" evidence="6">
    <location>
        <position position="154"/>
    </location>
    <ligand>
        <name>S-adenosyl-L-methionine</name>
        <dbReference type="ChEBI" id="CHEBI:59789"/>
    </ligand>
</feature>
<name>A0ABW0J177_9HYPH</name>
<dbReference type="InterPro" id="IPR003682">
    <property type="entry name" value="rRNA_ssu_MeTfrase_G"/>
</dbReference>
<dbReference type="EC" id="2.1.1.170" evidence="6"/>
<evidence type="ECO:0000256" key="5">
    <source>
        <dbReference type="ARBA" id="ARBA00022691"/>
    </source>
</evidence>
<dbReference type="SUPFAM" id="SSF53335">
    <property type="entry name" value="S-adenosyl-L-methionine-dependent methyltransferases"/>
    <property type="match status" value="1"/>
</dbReference>
<comment type="caution">
    <text evidence="6">Lacks conserved residue(s) required for the propagation of feature annotation.</text>
</comment>
<comment type="subcellular location">
    <subcellularLocation>
        <location evidence="6">Cytoplasm</location>
    </subcellularLocation>
</comment>
<dbReference type="RefSeq" id="WP_377800438.1">
    <property type="nucleotide sequence ID" value="NZ_JBHSLW010000035.1"/>
</dbReference>
<gene>
    <name evidence="6 7" type="primary">rsmG</name>
    <name evidence="7" type="ORF">ACFPOB_21555</name>
</gene>
<proteinExistence type="inferred from homology"/>
<dbReference type="EMBL" id="JBHSLW010000035">
    <property type="protein sequence ID" value="MFC5422155.1"/>
    <property type="molecule type" value="Genomic_DNA"/>
</dbReference>
<dbReference type="GO" id="GO:0032259">
    <property type="term" value="P:methylation"/>
    <property type="evidence" value="ECO:0007669"/>
    <property type="project" value="UniProtKB-KW"/>
</dbReference>
<evidence type="ECO:0000256" key="4">
    <source>
        <dbReference type="ARBA" id="ARBA00022679"/>
    </source>
</evidence>
<evidence type="ECO:0000256" key="2">
    <source>
        <dbReference type="ARBA" id="ARBA00022552"/>
    </source>
</evidence>
<dbReference type="PIRSF" id="PIRSF003078">
    <property type="entry name" value="GidB"/>
    <property type="match status" value="1"/>
</dbReference>
<feature type="binding site" evidence="6">
    <location>
        <begin position="137"/>
        <end position="138"/>
    </location>
    <ligand>
        <name>S-adenosyl-L-methionine</name>
        <dbReference type="ChEBI" id="CHEBI:59789"/>
    </ligand>
</feature>
<feature type="binding site" evidence="6">
    <location>
        <position position="85"/>
    </location>
    <ligand>
        <name>S-adenosyl-L-methionine</name>
        <dbReference type="ChEBI" id="CHEBI:59789"/>
    </ligand>
</feature>
<dbReference type="HAMAP" id="MF_00074">
    <property type="entry name" value="16SrRNA_methyltr_G"/>
    <property type="match status" value="1"/>
</dbReference>
<evidence type="ECO:0000256" key="3">
    <source>
        <dbReference type="ARBA" id="ARBA00022603"/>
    </source>
</evidence>
<evidence type="ECO:0000256" key="6">
    <source>
        <dbReference type="HAMAP-Rule" id="MF_00074"/>
    </source>
</evidence>
<sequence length="223" mass="24240">MPRHEPVSSVDKADNADRQHAFRLTPVSRETEERLAILVAELKRWQQAKNLVSGATLDEVWTRHVADSLQLLGHQPQARRWLDLGSGGGFPGLVLGIRLAELGGHIDLVESNAKKCAFLRHAARLTGSPVTVHNARIENVVDGFVGKVEAVTARALAPLPLLLDWCKELLRTGVTGVFPKGQHLEAELTAAAKYWKIQATTFPSLTDSAAAILVISGAEKRAD</sequence>
<comment type="function">
    <text evidence="6">Specifically methylates the N7 position of guanine in position 527 of 16S rRNA.</text>
</comment>
<comment type="similarity">
    <text evidence="6">Belongs to the methyltransferase superfamily. RNA methyltransferase RsmG family.</text>
</comment>
<dbReference type="GO" id="GO:0008168">
    <property type="term" value="F:methyltransferase activity"/>
    <property type="evidence" value="ECO:0007669"/>
    <property type="project" value="UniProtKB-KW"/>
</dbReference>
<evidence type="ECO:0000256" key="1">
    <source>
        <dbReference type="ARBA" id="ARBA00022490"/>
    </source>
</evidence>